<dbReference type="InterPro" id="IPR027417">
    <property type="entry name" value="P-loop_NTPase"/>
</dbReference>
<sequence length="652" mass="70873">MSNINCTRECTTGKNIVLVGNPNVGKSVFFNYLTGNYADVANFPGTTTNVICGRCGNDAVTDTPGIYGVSSFNEEEKIARDIVLHGDILINVVDSVHLERDLFLTQQLIDTGIPVIVALNMLDEAKKNGIKIDQGMLSEMLGVPVIPTVAVGGQGLKELKEALCQARVGSILPLVLEKMEPLPANIRQPEKLLILEGDIYIADKHNISPGEYREAIYSARRQRVNELVSMCIMETRIKDSLGATLSRLMIQPLTGIPLLALTLWAVYQLVGVFVAQTVVAFTEEIVMGEYFEPAARELVSVFFSVDSNIYELLVGHFGVITMTVTYLIGLLLPLVLGFNLILALLEDTGYLPRIATLLDRALTSLGLNGQAVIPLVLGLGCVTMALMSTRLLGSERERRIAIVILALTVPCSAQLAIIATMLAGLGAGFAIVYGLIIFSVFIAGGVIMNKIIPGQSSHLWIDLPPLRLPRVLNVLRKTWNKSRDFIVEAAPIFALGALCLGLLDISGALAAIENTLVPLTVHWLGLPKEAAGGFIMGVIRREFGTAGLFTFPMSDIQKLVALTTITLFVPCIASVMVIFKERGWREGLVMWLSIMVVAFAIGGIINQLLKLFIDFVPFASPITMLAGVILLFLALILGWSWEKPEPKIFKSM</sequence>
<evidence type="ECO:0000256" key="13">
    <source>
        <dbReference type="NCBIfam" id="TIGR00437"/>
    </source>
</evidence>
<evidence type="ECO:0000256" key="16">
    <source>
        <dbReference type="RuleBase" id="RU362098"/>
    </source>
</evidence>
<feature type="transmembrane region" description="Helical" evidence="16">
    <location>
        <begin position="326"/>
        <end position="345"/>
    </location>
</feature>
<reference evidence="18" key="1">
    <citation type="journal article" date="2023" name="J. Hazard. Mater.">
        <title>Anaerobic biodegradation of pyrene and benzo[a]pyrene by a new sulfate-reducing Desulforamulus aquiferis strain DSA.</title>
        <authorList>
            <person name="Zhang Z."/>
            <person name="Sun J."/>
            <person name="Gong X."/>
            <person name="Wang C."/>
            <person name="Wang H."/>
        </authorList>
    </citation>
    <scope>NUCLEOTIDE SEQUENCE</scope>
    <source>
        <strain evidence="18">DSA</strain>
    </source>
</reference>
<feature type="binding site" evidence="15">
    <location>
        <position position="34"/>
    </location>
    <ligand>
        <name>Mg(2+)</name>
        <dbReference type="ChEBI" id="CHEBI:18420"/>
        <label>2</label>
    </ligand>
</feature>
<proteinExistence type="inferred from homology"/>
<evidence type="ECO:0000256" key="15">
    <source>
        <dbReference type="PIRSR" id="PIRSR603373-2"/>
    </source>
</evidence>
<keyword evidence="9 16" id="KW-0408">Iron</keyword>
<keyword evidence="3 16" id="KW-0813">Transport</keyword>
<dbReference type="GO" id="GO:0005525">
    <property type="term" value="F:GTP binding"/>
    <property type="evidence" value="ECO:0007669"/>
    <property type="project" value="UniProtKB-KW"/>
</dbReference>
<evidence type="ECO:0000313" key="19">
    <source>
        <dbReference type="Proteomes" id="UP001172911"/>
    </source>
</evidence>
<evidence type="ECO:0000256" key="11">
    <source>
        <dbReference type="ARBA" id="ARBA00023134"/>
    </source>
</evidence>
<evidence type="ECO:0000256" key="1">
    <source>
        <dbReference type="ARBA" id="ARBA00003926"/>
    </source>
</evidence>
<accession>A0AAW7ZGT1</accession>
<comment type="function">
    <text evidence="1 16">Probable transporter of a GTP-driven Fe(2+) uptake system.</text>
</comment>
<keyword evidence="10" id="KW-0406">Ion transport</keyword>
<keyword evidence="15" id="KW-0479">Metal-binding</keyword>
<organism evidence="18 19">
    <name type="scientific">Desulforamulus aquiferis</name>
    <dbReference type="NCBI Taxonomy" id="1397668"/>
    <lineage>
        <taxon>Bacteria</taxon>
        <taxon>Bacillati</taxon>
        <taxon>Bacillota</taxon>
        <taxon>Clostridia</taxon>
        <taxon>Eubacteriales</taxon>
        <taxon>Peptococcaceae</taxon>
        <taxon>Desulforamulus</taxon>
    </lineage>
</organism>
<dbReference type="GO" id="GO:0015093">
    <property type="term" value="F:ferrous iron transmembrane transporter activity"/>
    <property type="evidence" value="ECO:0007669"/>
    <property type="project" value="UniProtKB-UniRule"/>
</dbReference>
<feature type="binding site" evidence="15">
    <location>
        <position position="35"/>
    </location>
    <ligand>
        <name>Mg(2+)</name>
        <dbReference type="ChEBI" id="CHEBI:18420"/>
        <label>2</label>
    </ligand>
</feature>
<comment type="similarity">
    <text evidence="16">Belongs to the TRAFAC class TrmE-Era-EngA-EngB-Septin-like GTPase superfamily. FeoB GTPase (TC 9.A.8) family.</text>
</comment>
<keyword evidence="8 16" id="KW-1133">Transmembrane helix</keyword>
<comment type="subcellular location">
    <subcellularLocation>
        <location evidence="2 16">Cell membrane</location>
        <topology evidence="2 16">Multi-pass membrane protein</topology>
    </subcellularLocation>
</comment>
<feature type="binding site" evidence="14">
    <location>
        <begin position="20"/>
        <end position="27"/>
    </location>
    <ligand>
        <name>GTP</name>
        <dbReference type="ChEBI" id="CHEBI:37565"/>
        <label>1</label>
    </ligand>
</feature>
<evidence type="ECO:0000256" key="9">
    <source>
        <dbReference type="ARBA" id="ARBA00023004"/>
    </source>
</evidence>
<dbReference type="Gene3D" id="3.40.50.300">
    <property type="entry name" value="P-loop containing nucleotide triphosphate hydrolases"/>
    <property type="match status" value="1"/>
</dbReference>
<feature type="transmembrane region" description="Helical" evidence="16">
    <location>
        <begin position="559"/>
        <end position="579"/>
    </location>
</feature>
<feature type="transmembrane region" description="Helical" evidence="16">
    <location>
        <begin position="365"/>
        <end position="388"/>
    </location>
</feature>
<name>A0AAW7ZGT1_9FIRM</name>
<keyword evidence="4" id="KW-1003">Cell membrane</keyword>
<dbReference type="GO" id="GO:0046872">
    <property type="term" value="F:metal ion binding"/>
    <property type="evidence" value="ECO:0007669"/>
    <property type="project" value="UniProtKB-KW"/>
</dbReference>
<dbReference type="GO" id="GO:0005886">
    <property type="term" value="C:plasma membrane"/>
    <property type="evidence" value="ECO:0007669"/>
    <property type="project" value="UniProtKB-SubCell"/>
</dbReference>
<dbReference type="PROSITE" id="PS51711">
    <property type="entry name" value="G_FEOB"/>
    <property type="match status" value="1"/>
</dbReference>
<dbReference type="SUPFAM" id="SSF52540">
    <property type="entry name" value="P-loop containing nucleoside triphosphate hydrolases"/>
    <property type="match status" value="1"/>
</dbReference>
<feature type="transmembrane region" description="Helical" evidence="16">
    <location>
        <begin position="485"/>
        <end position="512"/>
    </location>
</feature>
<feature type="binding site" evidence="15">
    <location>
        <position position="31"/>
    </location>
    <ligand>
        <name>Mg(2+)</name>
        <dbReference type="ChEBI" id="CHEBI:18420"/>
        <label>2</label>
    </ligand>
</feature>
<evidence type="ECO:0000256" key="5">
    <source>
        <dbReference type="ARBA" id="ARBA00022496"/>
    </source>
</evidence>
<keyword evidence="12 16" id="KW-0472">Membrane</keyword>
<dbReference type="Proteomes" id="UP001172911">
    <property type="component" value="Unassembled WGS sequence"/>
</dbReference>
<gene>
    <name evidence="18" type="primary">feoB</name>
    <name evidence="18" type="ORF">P6N53_12405</name>
</gene>
<dbReference type="Pfam" id="PF07664">
    <property type="entry name" value="FeoB_C"/>
    <property type="match status" value="1"/>
</dbReference>
<feature type="transmembrane region" description="Helical" evidence="16">
    <location>
        <begin position="615"/>
        <end position="641"/>
    </location>
</feature>
<reference evidence="18" key="2">
    <citation type="submission" date="2023-03" db="EMBL/GenBank/DDBJ databases">
        <authorList>
            <person name="Zhang Z."/>
        </authorList>
    </citation>
    <scope>NUCLEOTIDE SEQUENCE</scope>
    <source>
        <strain evidence="18">DSA</strain>
    </source>
</reference>
<dbReference type="InterPro" id="IPR050860">
    <property type="entry name" value="FeoB_GTPase"/>
</dbReference>
<keyword evidence="7 14" id="KW-0547">Nucleotide-binding</keyword>
<dbReference type="Pfam" id="PF02421">
    <property type="entry name" value="FeoB_N"/>
    <property type="match status" value="1"/>
</dbReference>
<evidence type="ECO:0000256" key="2">
    <source>
        <dbReference type="ARBA" id="ARBA00004651"/>
    </source>
</evidence>
<evidence type="ECO:0000256" key="4">
    <source>
        <dbReference type="ARBA" id="ARBA00022475"/>
    </source>
</evidence>
<feature type="transmembrane region" description="Helical" evidence="16">
    <location>
        <begin position="256"/>
        <end position="278"/>
    </location>
</feature>
<evidence type="ECO:0000256" key="14">
    <source>
        <dbReference type="PIRSR" id="PIRSR603373-1"/>
    </source>
</evidence>
<feature type="binding site" evidence="14">
    <location>
        <begin position="62"/>
        <end position="65"/>
    </location>
    <ligand>
        <name>GTP</name>
        <dbReference type="ChEBI" id="CHEBI:37565"/>
        <label>1</label>
    </ligand>
</feature>
<evidence type="ECO:0000256" key="10">
    <source>
        <dbReference type="ARBA" id="ARBA00023065"/>
    </source>
</evidence>
<dbReference type="CDD" id="cd01879">
    <property type="entry name" value="FeoB"/>
    <property type="match status" value="1"/>
</dbReference>
<dbReference type="InterPro" id="IPR011642">
    <property type="entry name" value="Gate_dom"/>
</dbReference>
<keyword evidence="6 16" id="KW-0812">Transmembrane</keyword>
<dbReference type="PRINTS" id="PR00326">
    <property type="entry name" value="GTP1OBG"/>
</dbReference>
<dbReference type="NCBIfam" id="TIGR00437">
    <property type="entry name" value="feoB"/>
    <property type="match status" value="1"/>
</dbReference>
<dbReference type="RefSeq" id="WP_304543569.1">
    <property type="nucleotide sequence ID" value="NZ_JARPTC010000018.1"/>
</dbReference>
<feature type="transmembrane region" description="Helical" evidence="16">
    <location>
        <begin position="400"/>
        <end position="423"/>
    </location>
</feature>
<dbReference type="InterPro" id="IPR003373">
    <property type="entry name" value="Fe2_transport_prot-B"/>
</dbReference>
<dbReference type="InterPro" id="IPR006073">
    <property type="entry name" value="GTP-bd"/>
</dbReference>
<dbReference type="EMBL" id="JARPTC010000018">
    <property type="protein sequence ID" value="MDO7788025.1"/>
    <property type="molecule type" value="Genomic_DNA"/>
</dbReference>
<evidence type="ECO:0000256" key="7">
    <source>
        <dbReference type="ARBA" id="ARBA00022741"/>
    </source>
</evidence>
<keyword evidence="15" id="KW-0460">Magnesium</keyword>
<comment type="caution">
    <text evidence="18">The sequence shown here is derived from an EMBL/GenBank/DDBJ whole genome shotgun (WGS) entry which is preliminary data.</text>
</comment>
<keyword evidence="19" id="KW-1185">Reference proteome</keyword>
<evidence type="ECO:0000313" key="18">
    <source>
        <dbReference type="EMBL" id="MDO7788025.1"/>
    </source>
</evidence>
<dbReference type="Pfam" id="PF07670">
    <property type="entry name" value="Gate"/>
    <property type="match status" value="2"/>
</dbReference>
<feature type="transmembrane region" description="Helical" evidence="16">
    <location>
        <begin position="588"/>
        <end position="609"/>
    </location>
</feature>
<evidence type="ECO:0000259" key="17">
    <source>
        <dbReference type="PROSITE" id="PS51711"/>
    </source>
</evidence>
<dbReference type="InterPro" id="IPR011640">
    <property type="entry name" value="Fe2_transport_prot_B_C"/>
</dbReference>
<evidence type="ECO:0000256" key="8">
    <source>
        <dbReference type="ARBA" id="ARBA00022989"/>
    </source>
</evidence>
<dbReference type="InterPro" id="IPR030389">
    <property type="entry name" value="G_FEOB_dom"/>
</dbReference>
<protein>
    <recommendedName>
        <fullName evidence="13 16">Ferrous iron transport protein B</fullName>
    </recommendedName>
</protein>
<feature type="transmembrane region" description="Helical" evidence="16">
    <location>
        <begin position="429"/>
        <end position="448"/>
    </location>
</feature>
<feature type="domain" description="FeoB-type G" evidence="17">
    <location>
        <begin position="13"/>
        <end position="169"/>
    </location>
</feature>
<dbReference type="PANTHER" id="PTHR43185:SF1">
    <property type="entry name" value="FE(2+) TRANSPORTER FEOB"/>
    <property type="match status" value="1"/>
</dbReference>
<evidence type="ECO:0000256" key="6">
    <source>
        <dbReference type="ARBA" id="ARBA00022692"/>
    </source>
</evidence>
<evidence type="ECO:0000256" key="3">
    <source>
        <dbReference type="ARBA" id="ARBA00022448"/>
    </source>
</evidence>
<keyword evidence="5 16" id="KW-0410">Iron transport</keyword>
<dbReference type="AlphaFoldDB" id="A0AAW7ZGT1"/>
<evidence type="ECO:0000256" key="12">
    <source>
        <dbReference type="ARBA" id="ARBA00023136"/>
    </source>
</evidence>
<keyword evidence="11 14" id="KW-0342">GTP-binding</keyword>
<feature type="binding site" evidence="14">
    <location>
        <begin position="120"/>
        <end position="123"/>
    </location>
    <ligand>
        <name>GTP</name>
        <dbReference type="ChEBI" id="CHEBI:37565"/>
        <label>1</label>
    </ligand>
</feature>
<dbReference type="PANTHER" id="PTHR43185">
    <property type="entry name" value="FERROUS IRON TRANSPORT PROTEIN B"/>
    <property type="match status" value="1"/>
</dbReference>